<dbReference type="PANTHER" id="PTHR23504">
    <property type="entry name" value="MAJOR FACILITATOR SUPERFAMILY DOMAIN-CONTAINING PROTEIN 10"/>
    <property type="match status" value="1"/>
</dbReference>
<evidence type="ECO:0000259" key="8">
    <source>
        <dbReference type="PROSITE" id="PS50850"/>
    </source>
</evidence>
<dbReference type="SUPFAM" id="SSF103473">
    <property type="entry name" value="MFS general substrate transporter"/>
    <property type="match status" value="1"/>
</dbReference>
<accession>A0A0U5GD78</accession>
<gene>
    <name evidence="9" type="ORF">ASPCAL11739</name>
</gene>
<proteinExistence type="predicted"/>
<dbReference type="OMA" id="RTIGPMV"/>
<dbReference type="InterPro" id="IPR020846">
    <property type="entry name" value="MFS_dom"/>
</dbReference>
<feature type="compositionally biased region" description="Basic and acidic residues" evidence="6">
    <location>
        <begin position="38"/>
        <end position="49"/>
    </location>
</feature>
<dbReference type="GO" id="GO:0016020">
    <property type="term" value="C:membrane"/>
    <property type="evidence" value="ECO:0007669"/>
    <property type="project" value="UniProtKB-SubCell"/>
</dbReference>
<sequence>MGASQQHEPDFYRRGHVDPVTDTRDTHHEADNASIRTAIHDNDTAHLRLLDPSPELDSDTWSDTSSISDEDAPLSPPPIESEKPVTWASLPNRGQLAILTIARLSEPLTQTSLQAYLFYQLRSFDPSLPESTIAKQAGILQGSFTAMQFLTAVFWGRLADTEWMGRKRVLLIGLLGTCISCLGFGFSRSFAAAAVFRTLGGALNSNVGVMRTMISEIIEEKKYQSRAFLLLPMCFNIGVIIGPVLGGMLADPIKNYPHLFGPGSLLGGKDGVWWMERWPFALPNLISATFIFISWASVFLGLDETHETARYRSDWGRKLGRRLTRLFRRRKYRGYHHLSEHPDDDDDDRDSLYLTESVTSRSLPSTPLRTRRHIPPAHKRPSFRAIWTPNVLLTLGVQFLLAFHTSAFNSLTFIFLPNPRAPPENQRSFLRFGGGLGLPSSRVGMATAIIGFIGLPLQIFVYPRIQSRLGTLTSFRTFLPFSPLAYALMPFLVLIPNRPYLVWPAFTVVVGLQVVSRTFALPAAVILVNNCVTDPGILGTVHGVAQSISSAARTAGPLLGGWGLGLGLEYDLVGGVWWALAVEAALGWVLLGTIYEGKGIDRSKNKRNRVEEVEDEERR</sequence>
<protein>
    <recommendedName>
        <fullName evidence="8">Major facilitator superfamily (MFS) profile domain-containing protein</fullName>
    </recommendedName>
</protein>
<dbReference type="OrthoDB" id="10262656at2759"/>
<dbReference type="GO" id="GO:0022857">
    <property type="term" value="F:transmembrane transporter activity"/>
    <property type="evidence" value="ECO:0007669"/>
    <property type="project" value="InterPro"/>
</dbReference>
<feature type="transmembrane region" description="Helical" evidence="7">
    <location>
        <begin position="229"/>
        <end position="250"/>
    </location>
</feature>
<evidence type="ECO:0000256" key="6">
    <source>
        <dbReference type="SAM" id="MobiDB-lite"/>
    </source>
</evidence>
<feature type="transmembrane region" description="Helical" evidence="7">
    <location>
        <begin position="391"/>
        <end position="416"/>
    </location>
</feature>
<dbReference type="EMBL" id="CDMC01000011">
    <property type="protein sequence ID" value="CEL08590.1"/>
    <property type="molecule type" value="Genomic_DNA"/>
</dbReference>
<feature type="transmembrane region" description="Helical" evidence="7">
    <location>
        <begin position="280"/>
        <end position="302"/>
    </location>
</feature>
<evidence type="ECO:0000256" key="7">
    <source>
        <dbReference type="SAM" id="Phobius"/>
    </source>
</evidence>
<name>A0A0U5GD78_ASPCI</name>
<dbReference type="InterPro" id="IPR001958">
    <property type="entry name" value="Tet-R_TetA/multi-R_MdtG-like"/>
</dbReference>
<feature type="transmembrane region" description="Helical" evidence="7">
    <location>
        <begin position="443"/>
        <end position="463"/>
    </location>
</feature>
<reference evidence="10" key="1">
    <citation type="journal article" date="2016" name="Genome Announc.">
        <title>Draft genome sequences of fungus Aspergillus calidoustus.</title>
        <authorList>
            <person name="Horn F."/>
            <person name="Linde J."/>
            <person name="Mattern D.J."/>
            <person name="Walther G."/>
            <person name="Guthke R."/>
            <person name="Scherlach K."/>
            <person name="Martin K."/>
            <person name="Brakhage A.A."/>
            <person name="Petzke L."/>
            <person name="Valiante V."/>
        </authorList>
    </citation>
    <scope>NUCLEOTIDE SEQUENCE [LARGE SCALE GENOMIC DNA]</scope>
    <source>
        <strain evidence="10">SF006504</strain>
    </source>
</reference>
<evidence type="ECO:0000256" key="3">
    <source>
        <dbReference type="ARBA" id="ARBA00022692"/>
    </source>
</evidence>
<dbReference type="PRINTS" id="PR01035">
    <property type="entry name" value="TCRTETA"/>
</dbReference>
<comment type="subcellular location">
    <subcellularLocation>
        <location evidence="1">Membrane</location>
        <topology evidence="1">Multi-pass membrane protein</topology>
    </subcellularLocation>
</comment>
<dbReference type="InterPro" id="IPR036259">
    <property type="entry name" value="MFS_trans_sf"/>
</dbReference>
<evidence type="ECO:0000256" key="2">
    <source>
        <dbReference type="ARBA" id="ARBA00022448"/>
    </source>
</evidence>
<evidence type="ECO:0000256" key="5">
    <source>
        <dbReference type="ARBA" id="ARBA00023136"/>
    </source>
</evidence>
<evidence type="ECO:0000313" key="10">
    <source>
        <dbReference type="Proteomes" id="UP000054771"/>
    </source>
</evidence>
<feature type="transmembrane region" description="Helical" evidence="7">
    <location>
        <begin position="138"/>
        <end position="156"/>
    </location>
</feature>
<dbReference type="PANTHER" id="PTHR23504:SF6">
    <property type="entry name" value="MULTIDRUG TRANSPORTER, PUTATIVE (AFU_ORTHOLOGUE AFUA_4G08740)-RELATED"/>
    <property type="match status" value="1"/>
</dbReference>
<dbReference type="AlphaFoldDB" id="A0A0U5GD78"/>
<keyword evidence="10" id="KW-1185">Reference proteome</keyword>
<dbReference type="PROSITE" id="PS50850">
    <property type="entry name" value="MFS"/>
    <property type="match status" value="1"/>
</dbReference>
<feature type="transmembrane region" description="Helical" evidence="7">
    <location>
        <begin position="168"/>
        <end position="186"/>
    </location>
</feature>
<evidence type="ECO:0000256" key="1">
    <source>
        <dbReference type="ARBA" id="ARBA00004141"/>
    </source>
</evidence>
<dbReference type="InterPro" id="IPR011701">
    <property type="entry name" value="MFS"/>
</dbReference>
<feature type="compositionally biased region" description="Basic and acidic residues" evidence="6">
    <location>
        <begin position="7"/>
        <end position="31"/>
    </location>
</feature>
<feature type="transmembrane region" description="Helical" evidence="7">
    <location>
        <begin position="475"/>
        <end position="495"/>
    </location>
</feature>
<keyword evidence="4 7" id="KW-1133">Transmembrane helix</keyword>
<organism evidence="9 10">
    <name type="scientific">Aspergillus calidoustus</name>
    <dbReference type="NCBI Taxonomy" id="454130"/>
    <lineage>
        <taxon>Eukaryota</taxon>
        <taxon>Fungi</taxon>
        <taxon>Dikarya</taxon>
        <taxon>Ascomycota</taxon>
        <taxon>Pezizomycotina</taxon>
        <taxon>Eurotiomycetes</taxon>
        <taxon>Eurotiomycetidae</taxon>
        <taxon>Eurotiales</taxon>
        <taxon>Aspergillaceae</taxon>
        <taxon>Aspergillus</taxon>
        <taxon>Aspergillus subgen. Nidulantes</taxon>
    </lineage>
</organism>
<feature type="transmembrane region" description="Helical" evidence="7">
    <location>
        <begin position="576"/>
        <end position="597"/>
    </location>
</feature>
<keyword evidence="5 7" id="KW-0472">Membrane</keyword>
<feature type="domain" description="Major facilitator superfamily (MFS) profile" evidence="8">
    <location>
        <begin position="95"/>
        <end position="599"/>
    </location>
</feature>
<feature type="region of interest" description="Disordered" evidence="6">
    <location>
        <begin position="1"/>
        <end position="85"/>
    </location>
</feature>
<keyword evidence="2" id="KW-0813">Transport</keyword>
<evidence type="ECO:0000256" key="4">
    <source>
        <dbReference type="ARBA" id="ARBA00022989"/>
    </source>
</evidence>
<dbReference type="Pfam" id="PF07690">
    <property type="entry name" value="MFS_1"/>
    <property type="match status" value="1"/>
</dbReference>
<dbReference type="Proteomes" id="UP000054771">
    <property type="component" value="Unassembled WGS sequence"/>
</dbReference>
<dbReference type="Gene3D" id="1.20.1250.20">
    <property type="entry name" value="MFS general substrate transporter like domains"/>
    <property type="match status" value="2"/>
</dbReference>
<evidence type="ECO:0000313" key="9">
    <source>
        <dbReference type="EMBL" id="CEL08590.1"/>
    </source>
</evidence>
<keyword evidence="3 7" id="KW-0812">Transmembrane</keyword>